<dbReference type="EMBL" id="CP013694">
    <property type="protein sequence ID" value="ALU29025.1"/>
    <property type="molecule type" value="Genomic_DNA"/>
</dbReference>
<dbReference type="EMBL" id="CP013695">
    <property type="protein sequence ID" value="ALU31752.1"/>
    <property type="molecule type" value="Genomic_DNA"/>
</dbReference>
<name>A0A0U2Y0D6_9CREN</name>
<dbReference type="STRING" id="1435377.SUSAZ_03020"/>
<accession>A0A0U2Y0D6</accession>
<evidence type="ECO:0000313" key="4">
    <source>
        <dbReference type="Proteomes" id="UP000065473"/>
    </source>
</evidence>
<proteinExistence type="predicted"/>
<organism evidence="1 4">
    <name type="scientific">Sulfolobus acidocaldarius</name>
    <dbReference type="NCBI Taxonomy" id="2285"/>
    <lineage>
        <taxon>Archaea</taxon>
        <taxon>Thermoproteota</taxon>
        <taxon>Thermoprotei</taxon>
        <taxon>Sulfolobales</taxon>
        <taxon>Sulfolobaceae</taxon>
        <taxon>Sulfolobus</taxon>
    </lineage>
</organism>
<evidence type="ECO:0000313" key="1">
    <source>
        <dbReference type="EMBL" id="ALU29025.1"/>
    </source>
</evidence>
<dbReference type="AlphaFoldDB" id="A0A0U2Y0D6"/>
<dbReference type="Proteomes" id="UP000060043">
    <property type="component" value="Chromosome"/>
</dbReference>
<evidence type="ECO:0000313" key="2">
    <source>
        <dbReference type="EMBL" id="ALU31752.1"/>
    </source>
</evidence>
<sequence length="132" mass="15389">MVAKTYKIISIDMKDQSDLKKFIYVDERCVSQVLRELPDEAFISHACELYKYLIQYKNIRIKSRTVLFLLLLLGTDNISKALNIMKEKPSGTMYQIICCNTEKGHVNKSFNLNKKLRELLSENAIHSLEWLS</sequence>
<dbReference type="PaxDb" id="1435377-SUSAZ_03020"/>
<dbReference type="Proteomes" id="UP000065473">
    <property type="component" value="Chromosome"/>
</dbReference>
<dbReference type="OMA" id="HACELYK"/>
<protein>
    <submittedName>
        <fullName evidence="1">Uncharacterized protein</fullName>
    </submittedName>
</protein>
<reference evidence="3 4" key="1">
    <citation type="submission" date="2015-12" db="EMBL/GenBank/DDBJ databases">
        <title>A stable core within a dynamic pangenome in Sulfolobus acidocaldarius.</title>
        <authorList>
            <person name="Anderson R."/>
            <person name="Kouris A."/>
            <person name="Seward C."/>
            <person name="Campbell K."/>
            <person name="Whitaker R."/>
        </authorList>
    </citation>
    <scope>NUCLEOTIDE SEQUENCE [LARGE SCALE GENOMIC DNA]</scope>
    <source>
        <strain evidence="1 4">GG12-C01-09</strain>
        <strain evidence="2 3">NG05B_CO5_07</strain>
    </source>
</reference>
<gene>
    <name evidence="1" type="ORF">ATY89_03060</name>
    <name evidence="2" type="ORF">ATZ20_06085</name>
</gene>
<evidence type="ECO:0000313" key="3">
    <source>
        <dbReference type="Proteomes" id="UP000060043"/>
    </source>
</evidence>